<feature type="transmembrane region" description="Helical" evidence="1">
    <location>
        <begin position="169"/>
        <end position="187"/>
    </location>
</feature>
<keyword evidence="3" id="KW-1185">Reference proteome</keyword>
<feature type="transmembrane region" description="Helical" evidence="1">
    <location>
        <begin position="222"/>
        <end position="244"/>
    </location>
</feature>
<organism evidence="2 3">
    <name type="scientific">Ruminiclostridium cellobioparum subsp. termitidis CT1112</name>
    <dbReference type="NCBI Taxonomy" id="1195236"/>
    <lineage>
        <taxon>Bacteria</taxon>
        <taxon>Bacillati</taxon>
        <taxon>Bacillota</taxon>
        <taxon>Clostridia</taxon>
        <taxon>Eubacteriales</taxon>
        <taxon>Oscillospiraceae</taxon>
        <taxon>Ruminiclostridium</taxon>
    </lineage>
</organism>
<evidence type="ECO:0000313" key="2">
    <source>
        <dbReference type="EMBL" id="EMS73719.1"/>
    </source>
</evidence>
<gene>
    <name evidence="2" type="ORF">CTER_0286</name>
</gene>
<feature type="transmembrane region" description="Helical" evidence="1">
    <location>
        <begin position="199"/>
        <end position="216"/>
    </location>
</feature>
<comment type="caution">
    <text evidence="2">The sequence shown here is derived from an EMBL/GenBank/DDBJ whole genome shotgun (WGS) entry which is preliminary data.</text>
</comment>
<keyword evidence="1" id="KW-1133">Transmembrane helix</keyword>
<reference evidence="2 3" key="1">
    <citation type="journal article" date="2013" name="Genome Announc.">
        <title>Draft Genome Sequence of the Cellulolytic, Mesophilic, Anaerobic Bacterium Clostridium termitidis Strain CT1112 (DSM 5398).</title>
        <authorList>
            <person name="Lal S."/>
            <person name="Ramachandran U."/>
            <person name="Zhang X."/>
            <person name="Munir R."/>
            <person name="Sparling R."/>
            <person name="Levin D.B."/>
        </authorList>
    </citation>
    <scope>NUCLEOTIDE SEQUENCE [LARGE SCALE GENOMIC DNA]</scope>
    <source>
        <strain evidence="2 3">CT1112</strain>
    </source>
</reference>
<dbReference type="PATRIC" id="fig|1195236.3.peg.593"/>
<dbReference type="Gene3D" id="1.20.120.20">
    <property type="entry name" value="Apolipoprotein"/>
    <property type="match status" value="1"/>
</dbReference>
<keyword evidence="1" id="KW-0812">Transmembrane</keyword>
<evidence type="ECO:0000313" key="3">
    <source>
        <dbReference type="Proteomes" id="UP000014155"/>
    </source>
</evidence>
<dbReference type="eggNOG" id="COG5283">
    <property type="taxonomic scope" value="Bacteria"/>
</dbReference>
<protein>
    <recommendedName>
        <fullName evidence="4">Phage-related minor tail protein</fullName>
    </recommendedName>
</protein>
<evidence type="ECO:0008006" key="4">
    <source>
        <dbReference type="Google" id="ProtNLM"/>
    </source>
</evidence>
<proteinExistence type="predicted"/>
<accession>S0FX33</accession>
<dbReference type="AlphaFoldDB" id="S0FX33"/>
<evidence type="ECO:0000256" key="1">
    <source>
        <dbReference type="SAM" id="Phobius"/>
    </source>
</evidence>
<dbReference type="EMBL" id="AORV01000015">
    <property type="protein sequence ID" value="EMS73719.1"/>
    <property type="molecule type" value="Genomic_DNA"/>
</dbReference>
<name>S0FX33_RUMCE</name>
<dbReference type="STRING" id="1195236.CTER_0286"/>
<dbReference type="RefSeq" id="WP_004623497.1">
    <property type="nucleotide sequence ID" value="NZ_AORV01000015.1"/>
</dbReference>
<keyword evidence="1" id="KW-0472">Membrane</keyword>
<sequence>MEEAIGLRNIDIVVSYLEKNRTKVQETMKTLETMGKKVFTPAIEIADKTKGKIKSIEKTMLEFDKKVLGPIIKITGGDNSKLKFLQDGLMSLDKKVFKPAIELVDQTKNTISSIKSGLDFLSKSGTKIFDMMTKSAVFFSAALDMAKAGTIKATLAQWGFNAAMLANPVTWIVVGVIALIAAIILLVKNWDRVKQTISGFITWFKGVFSAIGTWLSDNWRKAVTAVLLAMGPVGWAVLALVRVIRTNWDSIREAVVTVWNAVAAFFTNLWDGIKSTALTVWNAIGDFIGSIGEAVMGVWNGIMEWFSQKFQWVRSFLNEIANNPVFKLISGSVDGTVNVTGKVISGISDWALGEDVNQARKVQMKTVEREKIHGKASGREINSSTAVKSNTIRAAAQRRPSESPIQQYRKLSQPNKINKAAANRNAPDTVNITIPKLADSIIVREKEDIDRLAAAIVGKLKQHSVNMGVA</sequence>
<dbReference type="Proteomes" id="UP000014155">
    <property type="component" value="Unassembled WGS sequence"/>
</dbReference>